<dbReference type="EMBL" id="VCIW01000009">
    <property type="protein sequence ID" value="TLS51518.1"/>
    <property type="molecule type" value="Genomic_DNA"/>
</dbReference>
<keyword evidence="2" id="KW-1185">Reference proteome</keyword>
<dbReference type="Proteomes" id="UP000309676">
    <property type="component" value="Unassembled WGS sequence"/>
</dbReference>
<evidence type="ECO:0000313" key="1">
    <source>
        <dbReference type="EMBL" id="TLS51518.1"/>
    </source>
</evidence>
<protein>
    <submittedName>
        <fullName evidence="1">Sporulation protein</fullName>
    </submittedName>
</protein>
<name>A0A5R9GDU0_9BACL</name>
<dbReference type="AlphaFoldDB" id="A0A5R9GDU0"/>
<dbReference type="OrthoDB" id="2986513at2"/>
<proteinExistence type="predicted"/>
<evidence type="ECO:0000313" key="2">
    <source>
        <dbReference type="Proteomes" id="UP000309676"/>
    </source>
</evidence>
<comment type="caution">
    <text evidence="1">The sequence shown here is derived from an EMBL/GenBank/DDBJ whole genome shotgun (WGS) entry which is preliminary data.</text>
</comment>
<dbReference type="RefSeq" id="WP_138195130.1">
    <property type="nucleotide sequence ID" value="NZ_VCIW01000009.1"/>
</dbReference>
<gene>
    <name evidence="1" type="ORF">FE782_15535</name>
</gene>
<sequence length="298" mass="33658">MELFTLLVNPADIDAERVAEAMRAAIVEASPVADGIELRRVPLTGGTGIVCDIANASQETIAKARKAASRPLAAAVIEGYEREWLQKYIAKEVGTEDREGVAAVQEQCDRMLAAKPNEDGVEVFYERRLSKLAEAIEAYLGEERFLNVEGFLRFRAGSYVEELRDSVAYAVDEWMMERQYQEFISLLKYFVYIQEAKIPAAHVVHHGNHDFTLLNERMLPIDTKQMDQFVVELIDKDISYEDVIVSTLISVSPGKLFVHTQTPEEQVIKTILTIFEGRAELCVDCGVCLPLIEERRRK</sequence>
<reference evidence="1 2" key="1">
    <citation type="submission" date="2019-05" db="EMBL/GenBank/DDBJ databases">
        <authorList>
            <person name="Narsing Rao M.P."/>
            <person name="Li W.J."/>
        </authorList>
    </citation>
    <scope>NUCLEOTIDE SEQUENCE [LARGE SCALE GENOMIC DNA]</scope>
    <source>
        <strain evidence="1 2">SYSU_K30003</strain>
    </source>
</reference>
<accession>A0A5R9GDU0</accession>
<organism evidence="1 2">
    <name type="scientific">Paenibacillus antri</name>
    <dbReference type="NCBI Taxonomy" id="2582848"/>
    <lineage>
        <taxon>Bacteria</taxon>
        <taxon>Bacillati</taxon>
        <taxon>Bacillota</taxon>
        <taxon>Bacilli</taxon>
        <taxon>Bacillales</taxon>
        <taxon>Paenibacillaceae</taxon>
        <taxon>Paenibacillus</taxon>
    </lineage>
</organism>
<dbReference type="InterPro" id="IPR014199">
    <property type="entry name" value="Spore_YtxC"/>
</dbReference>
<dbReference type="Pfam" id="PF08812">
    <property type="entry name" value="YtxC"/>
    <property type="match status" value="1"/>
</dbReference>